<proteinExistence type="predicted"/>
<evidence type="ECO:0000313" key="2">
    <source>
        <dbReference type="Proteomes" id="UP000463470"/>
    </source>
</evidence>
<dbReference type="Proteomes" id="UP000463470">
    <property type="component" value="Unassembled WGS sequence"/>
</dbReference>
<evidence type="ECO:0000313" key="1">
    <source>
        <dbReference type="EMBL" id="MZP30002.1"/>
    </source>
</evidence>
<dbReference type="RefSeq" id="WP_161258487.1">
    <property type="nucleotide sequence ID" value="NZ_WXEY01000009.1"/>
</dbReference>
<dbReference type="EMBL" id="WXEY01000009">
    <property type="protein sequence ID" value="MZP30002.1"/>
    <property type="molecule type" value="Genomic_DNA"/>
</dbReference>
<name>A0A845L0H8_9FIRM</name>
<comment type="caution">
    <text evidence="1">The sequence shown here is derived from an EMBL/GenBank/DDBJ whole genome shotgun (WGS) entry which is preliminary data.</text>
</comment>
<organism evidence="1 2">
    <name type="scientific">Heliomicrobium undosum</name>
    <dbReference type="NCBI Taxonomy" id="121734"/>
    <lineage>
        <taxon>Bacteria</taxon>
        <taxon>Bacillati</taxon>
        <taxon>Bacillota</taxon>
        <taxon>Clostridia</taxon>
        <taxon>Eubacteriales</taxon>
        <taxon>Heliobacteriaceae</taxon>
        <taxon>Heliomicrobium</taxon>
    </lineage>
</organism>
<keyword evidence="2" id="KW-1185">Reference proteome</keyword>
<sequence>MYVLAISSGEMENLLLIEYMNFIVFDKLGYLRMSIFTLVTRTQFTVMGVSFN</sequence>
<dbReference type="AlphaFoldDB" id="A0A845L0H8"/>
<accession>A0A845L0H8</accession>
<reference evidence="1 2" key="1">
    <citation type="submission" date="2020-01" db="EMBL/GenBank/DDBJ databases">
        <title>Whole-genome sequence of Heliobacterium undosum DSM 13378.</title>
        <authorList>
            <person name="Kyndt J.A."/>
            <person name="Meyer T.E."/>
        </authorList>
    </citation>
    <scope>NUCLEOTIDE SEQUENCE [LARGE SCALE GENOMIC DNA]</scope>
    <source>
        <strain evidence="1 2">DSM 13378</strain>
    </source>
</reference>
<gene>
    <name evidence="1" type="ORF">GTO91_09825</name>
</gene>
<protein>
    <submittedName>
        <fullName evidence="1">Uncharacterized protein</fullName>
    </submittedName>
</protein>